<sequence>MVQPDPVAPQSLPRGAAAQLAQLHREGRHADLEAATRRLVAAHPKEGFLWKALGVACAALGKPQEALEAKRRAVQLLPRDGEARYNLANALVQAGQLEEAIACIEQAVPLLREPADALNHLGNLLRDAHRMPEARRRYEEAISHRPDFAEAHSNLGNTLSDLGDVSGAERHYLRALALQPNRGAIHSNLGNLLKEQGRHAEAQAAYRSAVELDPGFAGARSNLLLALNHDPSVTPSDFKAAAMAFGRFASKRARGIPFTVQGEVPARRPLRVGFVSGDLRQHPVGYFLEGLLEHLDPAEVTAYAYPTVMRRDSLSDSMRPYFAQWREIARLDDEAAARLIHADGIDVLIDLAGHTAYNRLCVFAYRPAPIQATWLGYFATTGVEQMDWLLADAASIAPGEETHYTERIGLLPRTRLCFRPPGDAPPVAALPALANGHITFGSFQNLGKIGDAVLAAWSRAMRAVPGSHLRLQNGQLGDAGAREQLMRRLRAAGIDDGRVAMHGRTSRLAYLRAHSKVDMILDTFPYPGGTTTCEALWMGVPTLTLAGDRMLSRQGASLLHAAGLDGWIAKDEGDYLQKAQAFCSDIHALAKLRGGLRERVAGTPLFDAALFARDFTQALREMALAR</sequence>
<dbReference type="SUPFAM" id="SSF48452">
    <property type="entry name" value="TPR-like"/>
    <property type="match status" value="1"/>
</dbReference>
<name>A0A931H438_9BURK</name>
<dbReference type="RefSeq" id="WP_196986123.1">
    <property type="nucleotide sequence ID" value="NZ_JADWYS010000001.1"/>
</dbReference>
<feature type="repeat" description="TPR" evidence="8">
    <location>
        <begin position="149"/>
        <end position="182"/>
    </location>
</feature>
<dbReference type="PANTHER" id="PTHR44835:SF1">
    <property type="entry name" value="PROTEIN O-GLCNAC TRANSFERASE"/>
    <property type="match status" value="1"/>
</dbReference>
<dbReference type="Gene3D" id="3.40.50.2000">
    <property type="entry name" value="Glycogen Phosphorylase B"/>
    <property type="match status" value="1"/>
</dbReference>
<feature type="domain" description="O-GlcNAc transferase C-terminal" evidence="9">
    <location>
        <begin position="266"/>
        <end position="414"/>
    </location>
</feature>
<organism evidence="10 11">
    <name type="scientific">Caenimonas aquaedulcis</name>
    <dbReference type="NCBI Taxonomy" id="2793270"/>
    <lineage>
        <taxon>Bacteria</taxon>
        <taxon>Pseudomonadati</taxon>
        <taxon>Pseudomonadota</taxon>
        <taxon>Betaproteobacteria</taxon>
        <taxon>Burkholderiales</taxon>
        <taxon>Comamonadaceae</taxon>
        <taxon>Caenimonas</taxon>
    </lineage>
</organism>
<comment type="similarity">
    <text evidence="2">Belongs to the glycosyltransferase 41 family. O-GlcNAc transferase subfamily.</text>
</comment>
<dbReference type="Pfam" id="PF13424">
    <property type="entry name" value="TPR_12"/>
    <property type="match status" value="1"/>
</dbReference>
<feature type="repeat" description="TPR" evidence="8">
    <location>
        <begin position="47"/>
        <end position="80"/>
    </location>
</feature>
<accession>A0A931H438</accession>
<evidence type="ECO:0000259" key="9">
    <source>
        <dbReference type="Pfam" id="PF13844"/>
    </source>
</evidence>
<dbReference type="AlphaFoldDB" id="A0A931H438"/>
<evidence type="ECO:0000256" key="8">
    <source>
        <dbReference type="PROSITE-ProRule" id="PRU00339"/>
    </source>
</evidence>
<keyword evidence="6" id="KW-0677">Repeat</keyword>
<evidence type="ECO:0000313" key="10">
    <source>
        <dbReference type="EMBL" id="MBG9388251.1"/>
    </source>
</evidence>
<dbReference type="Gene3D" id="3.40.50.11380">
    <property type="match status" value="1"/>
</dbReference>
<dbReference type="Pfam" id="PF14559">
    <property type="entry name" value="TPR_19"/>
    <property type="match status" value="1"/>
</dbReference>
<comment type="caution">
    <text evidence="10">The sequence shown here is derived from an EMBL/GenBank/DDBJ whole genome shotgun (WGS) entry which is preliminary data.</text>
</comment>
<dbReference type="InterPro" id="IPR051939">
    <property type="entry name" value="Glycosyltr_41/O-GlcNAc_trsf"/>
</dbReference>
<dbReference type="Gene3D" id="1.25.40.10">
    <property type="entry name" value="Tetratricopeptide repeat domain"/>
    <property type="match status" value="3"/>
</dbReference>
<dbReference type="SUPFAM" id="SSF53756">
    <property type="entry name" value="UDP-Glycosyltransferase/glycogen phosphorylase"/>
    <property type="match status" value="1"/>
</dbReference>
<feature type="domain" description="O-GlcNAc transferase C-terminal" evidence="9">
    <location>
        <begin position="433"/>
        <end position="614"/>
    </location>
</feature>
<dbReference type="InterPro" id="IPR029489">
    <property type="entry name" value="OGT/SEC/SPY_C"/>
</dbReference>
<evidence type="ECO:0000256" key="1">
    <source>
        <dbReference type="ARBA" id="ARBA00004922"/>
    </source>
</evidence>
<gene>
    <name evidence="10" type="ORF">I5803_09480</name>
</gene>
<dbReference type="EC" id="2.4.1.255" evidence="3"/>
<dbReference type="Pfam" id="PF13844">
    <property type="entry name" value="Glyco_transf_41"/>
    <property type="match status" value="2"/>
</dbReference>
<evidence type="ECO:0000313" key="11">
    <source>
        <dbReference type="Proteomes" id="UP000651050"/>
    </source>
</evidence>
<feature type="repeat" description="TPR" evidence="8">
    <location>
        <begin position="115"/>
        <end position="148"/>
    </location>
</feature>
<dbReference type="PROSITE" id="PS50005">
    <property type="entry name" value="TPR"/>
    <property type="match status" value="4"/>
</dbReference>
<comment type="pathway">
    <text evidence="1">Protein modification; protein glycosylation.</text>
</comment>
<evidence type="ECO:0000256" key="3">
    <source>
        <dbReference type="ARBA" id="ARBA00011970"/>
    </source>
</evidence>
<dbReference type="SMART" id="SM00028">
    <property type="entry name" value="TPR"/>
    <property type="match status" value="5"/>
</dbReference>
<reference evidence="10" key="1">
    <citation type="submission" date="2020-11" db="EMBL/GenBank/DDBJ databases">
        <title>Bacterial whole genome sequence for Caenimonas sp. DR4.4.</title>
        <authorList>
            <person name="Le V."/>
            <person name="Ko S.-R."/>
            <person name="Ahn C.-Y."/>
            <person name="Oh H.-M."/>
        </authorList>
    </citation>
    <scope>NUCLEOTIDE SEQUENCE</scope>
    <source>
        <strain evidence="10">DR4.4</strain>
    </source>
</reference>
<proteinExistence type="inferred from homology"/>
<keyword evidence="4" id="KW-0328">Glycosyltransferase</keyword>
<dbReference type="InterPro" id="IPR019734">
    <property type="entry name" value="TPR_rpt"/>
</dbReference>
<keyword evidence="5" id="KW-0808">Transferase</keyword>
<evidence type="ECO:0000256" key="5">
    <source>
        <dbReference type="ARBA" id="ARBA00022679"/>
    </source>
</evidence>
<evidence type="ECO:0000256" key="6">
    <source>
        <dbReference type="ARBA" id="ARBA00022737"/>
    </source>
</evidence>
<dbReference type="Proteomes" id="UP000651050">
    <property type="component" value="Unassembled WGS sequence"/>
</dbReference>
<feature type="repeat" description="TPR" evidence="8">
    <location>
        <begin position="183"/>
        <end position="216"/>
    </location>
</feature>
<evidence type="ECO:0000256" key="4">
    <source>
        <dbReference type="ARBA" id="ARBA00022676"/>
    </source>
</evidence>
<evidence type="ECO:0000256" key="7">
    <source>
        <dbReference type="ARBA" id="ARBA00022803"/>
    </source>
</evidence>
<dbReference type="GO" id="GO:0097363">
    <property type="term" value="F:protein O-acetylglucosaminyltransferase activity"/>
    <property type="evidence" value="ECO:0007669"/>
    <property type="project" value="UniProtKB-EC"/>
</dbReference>
<evidence type="ECO:0000256" key="2">
    <source>
        <dbReference type="ARBA" id="ARBA00005386"/>
    </source>
</evidence>
<dbReference type="EMBL" id="JADWYS010000001">
    <property type="protein sequence ID" value="MBG9388251.1"/>
    <property type="molecule type" value="Genomic_DNA"/>
</dbReference>
<keyword evidence="11" id="KW-1185">Reference proteome</keyword>
<protein>
    <recommendedName>
        <fullName evidence="3">protein O-GlcNAc transferase</fullName>
        <ecNumber evidence="3">2.4.1.255</ecNumber>
    </recommendedName>
</protein>
<dbReference type="InterPro" id="IPR011990">
    <property type="entry name" value="TPR-like_helical_dom_sf"/>
</dbReference>
<dbReference type="PANTHER" id="PTHR44835">
    <property type="entry name" value="UDP-N-ACETYLGLUCOSAMINE--PEPTIDE N-ACETYLGLUCOSAMINYLTRANSFERASE SPINDLY-RELATED"/>
    <property type="match status" value="1"/>
</dbReference>
<keyword evidence="7 8" id="KW-0802">TPR repeat</keyword>
<dbReference type="Pfam" id="PF13374">
    <property type="entry name" value="TPR_10"/>
    <property type="match status" value="1"/>
</dbReference>